<evidence type="ECO:0000256" key="1">
    <source>
        <dbReference type="ARBA" id="ARBA00023015"/>
    </source>
</evidence>
<evidence type="ECO:0000256" key="3">
    <source>
        <dbReference type="ARBA" id="ARBA00023163"/>
    </source>
</evidence>
<evidence type="ECO:0000313" key="6">
    <source>
        <dbReference type="Proteomes" id="UP000027192"/>
    </source>
</evidence>
<keyword evidence="6" id="KW-1185">Reference proteome</keyword>
<gene>
    <name evidence="5" type="ORF">EA58_19365</name>
</gene>
<dbReference type="PROSITE" id="PS01124">
    <property type="entry name" value="HTH_ARAC_FAMILY_2"/>
    <property type="match status" value="1"/>
</dbReference>
<dbReference type="PRINTS" id="PR00032">
    <property type="entry name" value="HTHARAC"/>
</dbReference>
<dbReference type="EMBL" id="JMIB01000038">
    <property type="protein sequence ID" value="KDM90094.1"/>
    <property type="molecule type" value="Genomic_DNA"/>
</dbReference>
<dbReference type="Gene3D" id="2.60.120.10">
    <property type="entry name" value="Jelly Rolls"/>
    <property type="match status" value="1"/>
</dbReference>
<accession>A0A066RID7</accession>
<dbReference type="PANTHER" id="PTHR46796:SF10">
    <property type="entry name" value="TRANSCRIPTIONAL ACTIVATOR FEAR"/>
    <property type="match status" value="1"/>
</dbReference>
<dbReference type="Pfam" id="PF12833">
    <property type="entry name" value="HTH_18"/>
    <property type="match status" value="1"/>
</dbReference>
<dbReference type="InterPro" id="IPR014710">
    <property type="entry name" value="RmlC-like_jellyroll"/>
</dbReference>
<keyword evidence="1" id="KW-0805">Transcription regulation</keyword>
<dbReference type="Proteomes" id="UP000027192">
    <property type="component" value="Unassembled WGS sequence"/>
</dbReference>
<sequence>MIAFSEGYRKDDQGCTDTSETVRGLFSRLTLIDYYSGFIFACMRSDILFTQEVQMKDVSPLSGFKPAEIMKLPEHMDHHNHGYNQVVIALAGQTEFDIEGCGSLVCPGQGCLVTADSEHGFSGIGHNEILVLNVPVTDVVPEYPVERMQRLFDQSSYFHLDNQAQTLIRVLTTEMQANPDDWLLSKACTDTLMCVLQRHFKPLASERYLPRLNMDVIDHYIQQHLSRKITVAQLAGLVFLGESQFHVVFKEQTGMTPHQYVLLKRLEFARQLMEEPRLSLVQIAQSSGFASQSNFTQAFSRHFGVSPAKFRRQWI</sequence>
<dbReference type="InterPro" id="IPR018062">
    <property type="entry name" value="HTH_AraC-typ_CS"/>
</dbReference>
<proteinExistence type="predicted"/>
<evidence type="ECO:0000256" key="2">
    <source>
        <dbReference type="ARBA" id="ARBA00023125"/>
    </source>
</evidence>
<organism evidence="5 6">
    <name type="scientific">Photobacterium galatheae</name>
    <dbReference type="NCBI Taxonomy" id="1654360"/>
    <lineage>
        <taxon>Bacteria</taxon>
        <taxon>Pseudomonadati</taxon>
        <taxon>Pseudomonadota</taxon>
        <taxon>Gammaproteobacteria</taxon>
        <taxon>Vibrionales</taxon>
        <taxon>Vibrionaceae</taxon>
        <taxon>Photobacterium</taxon>
    </lineage>
</organism>
<keyword evidence="2" id="KW-0238">DNA-binding</keyword>
<dbReference type="SUPFAM" id="SSF46689">
    <property type="entry name" value="Homeodomain-like"/>
    <property type="match status" value="2"/>
</dbReference>
<dbReference type="Gene3D" id="1.10.10.60">
    <property type="entry name" value="Homeodomain-like"/>
    <property type="match status" value="2"/>
</dbReference>
<evidence type="ECO:0000259" key="4">
    <source>
        <dbReference type="PROSITE" id="PS01124"/>
    </source>
</evidence>
<dbReference type="SMART" id="SM00342">
    <property type="entry name" value="HTH_ARAC"/>
    <property type="match status" value="1"/>
</dbReference>
<dbReference type="STRING" id="1654360.EA58_19365"/>
<dbReference type="GO" id="GO:0003700">
    <property type="term" value="F:DNA-binding transcription factor activity"/>
    <property type="evidence" value="ECO:0007669"/>
    <property type="project" value="InterPro"/>
</dbReference>
<reference evidence="5 6" key="1">
    <citation type="submission" date="2014-04" db="EMBL/GenBank/DDBJ databases">
        <title>Draft genome sequence of Photobacterium halotolerans S2753: a solonamide, ngercheumicin and holomycin producer.</title>
        <authorList>
            <person name="Machado H.R."/>
            <person name="Gram L."/>
        </authorList>
    </citation>
    <scope>NUCLEOTIDE SEQUENCE [LARGE SCALE GENOMIC DNA]</scope>
    <source>
        <strain evidence="5 6">S2753</strain>
    </source>
</reference>
<dbReference type="GO" id="GO:0043565">
    <property type="term" value="F:sequence-specific DNA binding"/>
    <property type="evidence" value="ECO:0007669"/>
    <property type="project" value="InterPro"/>
</dbReference>
<name>A0A066RID7_9GAMM</name>
<dbReference type="InterPro" id="IPR018060">
    <property type="entry name" value="HTH_AraC"/>
</dbReference>
<dbReference type="InterPro" id="IPR050204">
    <property type="entry name" value="AraC_XylS_family_regulators"/>
</dbReference>
<evidence type="ECO:0000313" key="5">
    <source>
        <dbReference type="EMBL" id="KDM90094.1"/>
    </source>
</evidence>
<keyword evidence="3" id="KW-0804">Transcription</keyword>
<dbReference type="InterPro" id="IPR020449">
    <property type="entry name" value="Tscrpt_reg_AraC-type_HTH"/>
</dbReference>
<protein>
    <submittedName>
        <fullName evidence="5">AraC family transcriptional regulator</fullName>
    </submittedName>
</protein>
<feature type="domain" description="HTH araC/xylS-type" evidence="4">
    <location>
        <begin position="215"/>
        <end position="313"/>
    </location>
</feature>
<dbReference type="PROSITE" id="PS00041">
    <property type="entry name" value="HTH_ARAC_FAMILY_1"/>
    <property type="match status" value="1"/>
</dbReference>
<dbReference type="SUPFAM" id="SSF51182">
    <property type="entry name" value="RmlC-like cupins"/>
    <property type="match status" value="1"/>
</dbReference>
<dbReference type="InterPro" id="IPR009057">
    <property type="entry name" value="Homeodomain-like_sf"/>
</dbReference>
<dbReference type="AlphaFoldDB" id="A0A066RID7"/>
<comment type="caution">
    <text evidence="5">The sequence shown here is derived from an EMBL/GenBank/DDBJ whole genome shotgun (WGS) entry which is preliminary data.</text>
</comment>
<dbReference type="InterPro" id="IPR011051">
    <property type="entry name" value="RmlC_Cupin_sf"/>
</dbReference>
<dbReference type="PANTHER" id="PTHR46796">
    <property type="entry name" value="HTH-TYPE TRANSCRIPTIONAL ACTIVATOR RHAS-RELATED"/>
    <property type="match status" value="1"/>
</dbReference>